<dbReference type="RefSeq" id="XP_060348999.1">
    <property type="nucleotide sequence ID" value="XM_060492629.1"/>
</dbReference>
<protein>
    <submittedName>
        <fullName evidence="2">Uncharacterized protein</fullName>
    </submittedName>
</protein>
<accession>A0ABQ9SK39</accession>
<gene>
    <name evidence="2" type="ORF">CPAR01_08361</name>
</gene>
<dbReference type="EMBL" id="MOPA01000006">
    <property type="protein sequence ID" value="KAK1538248.1"/>
    <property type="molecule type" value="Genomic_DNA"/>
</dbReference>
<feature type="region of interest" description="Disordered" evidence="1">
    <location>
        <begin position="52"/>
        <end position="78"/>
    </location>
</feature>
<dbReference type="Proteomes" id="UP001241169">
    <property type="component" value="Unassembled WGS sequence"/>
</dbReference>
<organism evidence="2 3">
    <name type="scientific">Colletotrichum paranaense</name>
    <dbReference type="NCBI Taxonomy" id="1914294"/>
    <lineage>
        <taxon>Eukaryota</taxon>
        <taxon>Fungi</taxon>
        <taxon>Dikarya</taxon>
        <taxon>Ascomycota</taxon>
        <taxon>Pezizomycotina</taxon>
        <taxon>Sordariomycetes</taxon>
        <taxon>Hypocreomycetidae</taxon>
        <taxon>Glomerellales</taxon>
        <taxon>Glomerellaceae</taxon>
        <taxon>Colletotrichum</taxon>
        <taxon>Colletotrichum acutatum species complex</taxon>
    </lineage>
</organism>
<evidence type="ECO:0000313" key="3">
    <source>
        <dbReference type="Proteomes" id="UP001241169"/>
    </source>
</evidence>
<keyword evidence="3" id="KW-1185">Reference proteome</keyword>
<name>A0ABQ9SK39_9PEZI</name>
<reference evidence="2 3" key="1">
    <citation type="submission" date="2016-10" db="EMBL/GenBank/DDBJ databases">
        <title>The genome sequence of Colletotrichum fioriniae PJ7.</title>
        <authorList>
            <person name="Baroncelli R."/>
        </authorList>
    </citation>
    <scope>NUCLEOTIDE SEQUENCE [LARGE SCALE GENOMIC DNA]</scope>
    <source>
        <strain evidence="2 3">IMI 384185</strain>
    </source>
</reference>
<sequence>METDALVPSGSMYQSPSPVDLGAVGGELGSLPEKLGGVPGVTWKCVQAGRQLQRQYQSTGTPPYKERSGKGRKEEQKKIRSICCEGKSVYQLEEIGMEEKEEEEELAPGSYVRFR</sequence>
<evidence type="ECO:0000313" key="2">
    <source>
        <dbReference type="EMBL" id="KAK1538248.1"/>
    </source>
</evidence>
<evidence type="ECO:0000256" key="1">
    <source>
        <dbReference type="SAM" id="MobiDB-lite"/>
    </source>
</evidence>
<comment type="caution">
    <text evidence="2">The sequence shown here is derived from an EMBL/GenBank/DDBJ whole genome shotgun (WGS) entry which is preliminary data.</text>
</comment>
<feature type="compositionally biased region" description="Basic and acidic residues" evidence="1">
    <location>
        <begin position="64"/>
        <end position="78"/>
    </location>
</feature>
<dbReference type="GeneID" id="85376528"/>
<feature type="compositionally biased region" description="Polar residues" evidence="1">
    <location>
        <begin position="52"/>
        <end position="61"/>
    </location>
</feature>
<proteinExistence type="predicted"/>